<dbReference type="OrthoDB" id="9791837at2"/>
<accession>A0A2Z4FQ59</accession>
<proteinExistence type="predicted"/>
<evidence type="ECO:0000259" key="2">
    <source>
        <dbReference type="Pfam" id="PF13847"/>
    </source>
</evidence>
<reference evidence="3 4" key="1">
    <citation type="submission" date="2018-06" db="EMBL/GenBank/DDBJ databases">
        <title>Lujinxingia sediminis gen. nov. sp. nov., a new facultative anaerobic member of the class Deltaproteobacteria, and proposal of Lujinxingaceae fam. nov.</title>
        <authorList>
            <person name="Guo L.-Y."/>
            <person name="Li C.-M."/>
            <person name="Wang S."/>
            <person name="Du Z.-J."/>
        </authorList>
    </citation>
    <scope>NUCLEOTIDE SEQUENCE [LARGE SCALE GENOMIC DNA]</scope>
    <source>
        <strain evidence="3 4">FA350</strain>
    </source>
</reference>
<evidence type="ECO:0000313" key="3">
    <source>
        <dbReference type="EMBL" id="AWV91129.1"/>
    </source>
</evidence>
<dbReference type="Proteomes" id="UP000249799">
    <property type="component" value="Chromosome"/>
</dbReference>
<evidence type="ECO:0000256" key="1">
    <source>
        <dbReference type="ARBA" id="ARBA00022679"/>
    </source>
</evidence>
<keyword evidence="1 3" id="KW-0808">Transferase</keyword>
<dbReference type="PANTHER" id="PTHR43861:SF3">
    <property type="entry name" value="PUTATIVE (AFU_ORTHOLOGUE AFUA_2G14390)-RELATED"/>
    <property type="match status" value="1"/>
</dbReference>
<dbReference type="InterPro" id="IPR029063">
    <property type="entry name" value="SAM-dependent_MTases_sf"/>
</dbReference>
<sequence length="206" mass="22568">MSEFDQKARDWDTPQKQQRAAEIAKAIRATVPLTQEMAAFEYGCGTGQLSFELREDVGAIVLADTSEGMLEVLREKIAAAGVDAMTALNLDLATQPLPDARFDLIYSAMTLHHIPDTEQILGQFSALLNPGGYLCIADLDQEDGSFHGHDAHHVHRGFARPELRKLAEAAGFTDIAFSDAFEVKREVGQTGQMRAFSVFLMVGKKA</sequence>
<dbReference type="CDD" id="cd02440">
    <property type="entry name" value="AdoMet_MTases"/>
    <property type="match status" value="1"/>
</dbReference>
<dbReference type="RefSeq" id="WP_111337113.1">
    <property type="nucleotide sequence ID" value="NZ_CP030032.1"/>
</dbReference>
<dbReference type="Gene3D" id="3.40.50.150">
    <property type="entry name" value="Vaccinia Virus protein VP39"/>
    <property type="match status" value="1"/>
</dbReference>
<dbReference type="InterPro" id="IPR025714">
    <property type="entry name" value="Methyltranfer_dom"/>
</dbReference>
<gene>
    <name evidence="3" type="ORF">DN745_18070</name>
</gene>
<feature type="domain" description="Methyltransferase" evidence="2">
    <location>
        <begin position="35"/>
        <end position="142"/>
    </location>
</feature>
<dbReference type="KEGG" id="bsed:DN745_18070"/>
<dbReference type="AlphaFoldDB" id="A0A2Z4FQ59"/>
<dbReference type="PANTHER" id="PTHR43861">
    <property type="entry name" value="TRANS-ACONITATE 2-METHYLTRANSFERASE-RELATED"/>
    <property type="match status" value="1"/>
</dbReference>
<organism evidence="3 4">
    <name type="scientific">Bradymonas sediminis</name>
    <dbReference type="NCBI Taxonomy" id="1548548"/>
    <lineage>
        <taxon>Bacteria</taxon>
        <taxon>Deltaproteobacteria</taxon>
        <taxon>Bradymonadales</taxon>
        <taxon>Bradymonadaceae</taxon>
        <taxon>Bradymonas</taxon>
    </lineage>
</organism>
<protein>
    <submittedName>
        <fullName evidence="3">Class I SAM-dependent methyltransferase</fullName>
    </submittedName>
</protein>
<keyword evidence="3" id="KW-0489">Methyltransferase</keyword>
<keyword evidence="4" id="KW-1185">Reference proteome</keyword>
<dbReference type="GO" id="GO:0032259">
    <property type="term" value="P:methylation"/>
    <property type="evidence" value="ECO:0007669"/>
    <property type="project" value="UniProtKB-KW"/>
</dbReference>
<dbReference type="EMBL" id="CP030032">
    <property type="protein sequence ID" value="AWV91129.1"/>
    <property type="molecule type" value="Genomic_DNA"/>
</dbReference>
<name>A0A2Z4FQ59_9DELT</name>
<evidence type="ECO:0000313" key="4">
    <source>
        <dbReference type="Proteomes" id="UP000249799"/>
    </source>
</evidence>
<dbReference type="SUPFAM" id="SSF53335">
    <property type="entry name" value="S-adenosyl-L-methionine-dependent methyltransferases"/>
    <property type="match status" value="1"/>
</dbReference>
<dbReference type="Pfam" id="PF13847">
    <property type="entry name" value="Methyltransf_31"/>
    <property type="match status" value="1"/>
</dbReference>
<dbReference type="GO" id="GO:0008168">
    <property type="term" value="F:methyltransferase activity"/>
    <property type="evidence" value="ECO:0007669"/>
    <property type="project" value="UniProtKB-KW"/>
</dbReference>